<keyword evidence="3" id="KW-1185">Reference proteome</keyword>
<name>A0A371ELA5_MUCPR</name>
<proteinExistence type="predicted"/>
<evidence type="ECO:0000313" key="3">
    <source>
        <dbReference type="Proteomes" id="UP000257109"/>
    </source>
</evidence>
<feature type="domain" description="Reverse transcriptase/retrotransposon-derived protein RNase H-like" evidence="1">
    <location>
        <begin position="66"/>
        <end position="163"/>
    </location>
</feature>
<dbReference type="AlphaFoldDB" id="A0A371ELA5"/>
<dbReference type="OrthoDB" id="10055717at2759"/>
<dbReference type="InterPro" id="IPR043502">
    <property type="entry name" value="DNA/RNA_pol_sf"/>
</dbReference>
<dbReference type="InterPro" id="IPR041577">
    <property type="entry name" value="RT_RNaseH_2"/>
</dbReference>
<dbReference type="InterPro" id="IPR051320">
    <property type="entry name" value="Viral_Replic_Matur_Polypro"/>
</dbReference>
<reference evidence="2" key="1">
    <citation type="submission" date="2018-05" db="EMBL/GenBank/DDBJ databases">
        <title>Draft genome of Mucuna pruriens seed.</title>
        <authorList>
            <person name="Nnadi N.E."/>
            <person name="Vos R."/>
            <person name="Hasami M.H."/>
            <person name="Devisetty U.K."/>
            <person name="Aguiy J.C."/>
        </authorList>
    </citation>
    <scope>NUCLEOTIDE SEQUENCE [LARGE SCALE GENOMIC DNA]</scope>
    <source>
        <strain evidence="2">JCA_2017</strain>
    </source>
</reference>
<dbReference type="PANTHER" id="PTHR33064:SF37">
    <property type="entry name" value="RIBONUCLEASE H"/>
    <property type="match status" value="1"/>
</dbReference>
<dbReference type="CDD" id="cd09274">
    <property type="entry name" value="RNase_HI_RT_Ty3"/>
    <property type="match status" value="1"/>
</dbReference>
<sequence length="511" mass="59468">MHFFQGSYQPQPHIAEELLKFPDKSLTVKQIQQFLGIVNYIRDFIPNVAIYTSPLSKLLKKDPLSWGPDQTKPIQELKRIAQSPPALKIPEEGKRILPTNASDFYWGAVIIEEQGNEKYYCGHASGQFKEAERHYHTTFKEALAVKNGIKKFDFHLRKYHFEVQMDNSSFPKILEFKNKMPPDPQILRLKDWLSRYDFSVKHIKGKQNLIPDFLSRLKKSIQMITSTHSFPIIFMVKPSSKKAKTRQKPLSNKAKTCRFFPPGLTPTSHPDILEYAKSHYFYFIHETMKYKVTAPFMFSPNNPYGGVFELFCDIGWDLQEATLWAIWCKMVEYSIPISLRTKAAYDKDDGSYLKVNRSEGFGTQKHAKLNQTRKDLKAERPYKVEFDKCKLTKIKSKIYQGTLEVLQLCVAEADGLLISRALFRIKRLYFFIVKLQRRDEFDCFICLVGTIPRIMPVFAVDEAPLIRSWSPIGEELAPGAALWRCSWGSARLRVFLPDDWPSQIGLHHYWW</sequence>
<organism evidence="2 3">
    <name type="scientific">Mucuna pruriens</name>
    <name type="common">Velvet bean</name>
    <name type="synonym">Dolichos pruriens</name>
    <dbReference type="NCBI Taxonomy" id="157652"/>
    <lineage>
        <taxon>Eukaryota</taxon>
        <taxon>Viridiplantae</taxon>
        <taxon>Streptophyta</taxon>
        <taxon>Embryophyta</taxon>
        <taxon>Tracheophyta</taxon>
        <taxon>Spermatophyta</taxon>
        <taxon>Magnoliopsida</taxon>
        <taxon>eudicotyledons</taxon>
        <taxon>Gunneridae</taxon>
        <taxon>Pentapetalae</taxon>
        <taxon>rosids</taxon>
        <taxon>fabids</taxon>
        <taxon>Fabales</taxon>
        <taxon>Fabaceae</taxon>
        <taxon>Papilionoideae</taxon>
        <taxon>50 kb inversion clade</taxon>
        <taxon>NPAAA clade</taxon>
        <taxon>indigoferoid/millettioid clade</taxon>
        <taxon>Phaseoleae</taxon>
        <taxon>Mucuna</taxon>
    </lineage>
</organism>
<evidence type="ECO:0000313" key="2">
    <source>
        <dbReference type="EMBL" id="RDX66833.1"/>
    </source>
</evidence>
<feature type="non-terminal residue" evidence="2">
    <location>
        <position position="1"/>
    </location>
</feature>
<dbReference type="InterPro" id="IPR043128">
    <property type="entry name" value="Rev_trsase/Diguanyl_cyclase"/>
</dbReference>
<protein>
    <recommendedName>
        <fullName evidence="1">Reverse transcriptase/retrotransposon-derived protein RNase H-like domain-containing protein</fullName>
    </recommendedName>
</protein>
<feature type="non-terminal residue" evidence="2">
    <location>
        <position position="511"/>
    </location>
</feature>
<dbReference type="Gene3D" id="3.30.70.270">
    <property type="match status" value="1"/>
</dbReference>
<dbReference type="Pfam" id="PF17919">
    <property type="entry name" value="RT_RNaseH_2"/>
    <property type="match status" value="1"/>
</dbReference>
<comment type="caution">
    <text evidence="2">The sequence shown here is derived from an EMBL/GenBank/DDBJ whole genome shotgun (WGS) entry which is preliminary data.</text>
</comment>
<dbReference type="SUPFAM" id="SSF56672">
    <property type="entry name" value="DNA/RNA polymerases"/>
    <property type="match status" value="1"/>
</dbReference>
<dbReference type="PANTHER" id="PTHR33064">
    <property type="entry name" value="POL PROTEIN"/>
    <property type="match status" value="1"/>
</dbReference>
<evidence type="ECO:0000259" key="1">
    <source>
        <dbReference type="Pfam" id="PF17919"/>
    </source>
</evidence>
<dbReference type="Proteomes" id="UP000257109">
    <property type="component" value="Unassembled WGS sequence"/>
</dbReference>
<accession>A0A371ELA5</accession>
<gene>
    <name evidence="2" type="ORF">CR513_54358</name>
</gene>
<dbReference type="EMBL" id="QJKJ01013252">
    <property type="protein sequence ID" value="RDX66833.1"/>
    <property type="molecule type" value="Genomic_DNA"/>
</dbReference>